<dbReference type="Proteomes" id="UP000623467">
    <property type="component" value="Unassembled WGS sequence"/>
</dbReference>
<sequence>MVPETITSMGSTSNVPGAVSCAPQPEFPPSNIDFSINDFPHPYSPTNRRYVIPECVWQGGKHDGFPLVPLKDYRKVRCADLRTLSWPQRAALEQSLLTFGLLEHVMQMKIPESFLLKAGGGGTPIISGENMSVLLRDWRVRVKHHGTGEKCRSWAADVEVALLVAHRLLIAEVTYPRRSLFRLAKLENGQISAILTTIAAVADTIHTLRAKLFPPEHRPPPGALYIFNSLTAISPMNKQLISRGWYPFTTSVLAAQGFSVLGYASTQHPALRVGTDEHVQCSTSGCAKNNIDICTYTSKHVHPQCSCAIAVPPAEHVSELLSQGVVPVIVPQNSTLTVRPWNELPYVAISHVWVDGLGSTTEEGLPSCQVERLVTLTQTLLPGGGIWMDSMCIPKEGQLRKGAIRLMKKTYAEAAAVLVIDSGIQTCSTSAPLEEKLMRVLASGWMQRLWTLQEALLACKLCFQFSDGVVNIEDLIPVKEEDSADPLLLSLGIEVFRLTHFRVFGSKAFNVAQIARALKWRTTSRAEDETLAIAGLMDIDAGKLVDVSGHERMKTFFLLVGKVPPSIIFAPVERLSIPGFRWAPRTLMIPEAVATLLNEDRHAECTPGGLLSEYEILRFPETEIDEHNTYAIKDSVKEQTYQCRAVSSTLEPATYTCNAILVHALPWHTDWVVGAAVYVTEEGLGEASDDQRLTCEFRRRVHLIDVWEGNQKKLPSREPHEAVMEGMSCRSKVLLT</sequence>
<evidence type="ECO:0000259" key="1">
    <source>
        <dbReference type="Pfam" id="PF06985"/>
    </source>
</evidence>
<dbReference type="AlphaFoldDB" id="A0A8H6XTM0"/>
<evidence type="ECO:0000313" key="2">
    <source>
        <dbReference type="EMBL" id="KAF7346514.1"/>
    </source>
</evidence>
<proteinExistence type="predicted"/>
<dbReference type="Pfam" id="PF06985">
    <property type="entry name" value="HET"/>
    <property type="match status" value="1"/>
</dbReference>
<evidence type="ECO:0000313" key="3">
    <source>
        <dbReference type="Proteomes" id="UP000623467"/>
    </source>
</evidence>
<keyword evidence="3" id="KW-1185">Reference proteome</keyword>
<comment type="caution">
    <text evidence="2">The sequence shown here is derived from an EMBL/GenBank/DDBJ whole genome shotgun (WGS) entry which is preliminary data.</text>
</comment>
<dbReference type="EMBL" id="JACAZH010000019">
    <property type="protein sequence ID" value="KAF7346514.1"/>
    <property type="molecule type" value="Genomic_DNA"/>
</dbReference>
<dbReference type="PANTHER" id="PTHR39596:SF2">
    <property type="entry name" value="HET DOMAIN PROTEIN (AFU_ORTHOLOGUE AFUA_1G17550)-RELATED"/>
    <property type="match status" value="1"/>
</dbReference>
<organism evidence="2 3">
    <name type="scientific">Mycena sanguinolenta</name>
    <dbReference type="NCBI Taxonomy" id="230812"/>
    <lineage>
        <taxon>Eukaryota</taxon>
        <taxon>Fungi</taxon>
        <taxon>Dikarya</taxon>
        <taxon>Basidiomycota</taxon>
        <taxon>Agaricomycotina</taxon>
        <taxon>Agaricomycetes</taxon>
        <taxon>Agaricomycetidae</taxon>
        <taxon>Agaricales</taxon>
        <taxon>Marasmiineae</taxon>
        <taxon>Mycenaceae</taxon>
        <taxon>Mycena</taxon>
    </lineage>
</organism>
<dbReference type="PANTHER" id="PTHR39596">
    <property type="match status" value="1"/>
</dbReference>
<dbReference type="InterPro" id="IPR010730">
    <property type="entry name" value="HET"/>
</dbReference>
<reference evidence="2" key="1">
    <citation type="submission" date="2020-05" db="EMBL/GenBank/DDBJ databases">
        <title>Mycena genomes resolve the evolution of fungal bioluminescence.</title>
        <authorList>
            <person name="Tsai I.J."/>
        </authorList>
    </citation>
    <scope>NUCLEOTIDE SEQUENCE</scope>
    <source>
        <strain evidence="2">160909Yilan</strain>
    </source>
</reference>
<feature type="domain" description="Heterokaryon incompatibility" evidence="1">
    <location>
        <begin position="346"/>
        <end position="423"/>
    </location>
</feature>
<gene>
    <name evidence="2" type="ORF">MSAN_01879500</name>
</gene>
<name>A0A8H6XTM0_9AGAR</name>
<dbReference type="OrthoDB" id="2426273at2759"/>
<protein>
    <submittedName>
        <fullName evidence="2">Het domain protein</fullName>
    </submittedName>
</protein>
<accession>A0A8H6XTM0</accession>